<dbReference type="InterPro" id="IPR027417">
    <property type="entry name" value="P-loop_NTPase"/>
</dbReference>
<evidence type="ECO:0000256" key="2">
    <source>
        <dbReference type="ARBA" id="ARBA00022741"/>
    </source>
</evidence>
<dbReference type="Pfam" id="PF18052">
    <property type="entry name" value="Rx_N"/>
    <property type="match status" value="1"/>
</dbReference>
<keyword evidence="2" id="KW-0547">Nucleotide-binding</keyword>
<evidence type="ECO:0000259" key="5">
    <source>
        <dbReference type="Pfam" id="PF00931"/>
    </source>
</evidence>
<dbReference type="InterPro" id="IPR002182">
    <property type="entry name" value="NB-ARC"/>
</dbReference>
<proteinExistence type="predicted"/>
<dbReference type="Gene3D" id="3.80.10.10">
    <property type="entry name" value="Ribonuclease Inhibitor"/>
    <property type="match status" value="1"/>
</dbReference>
<feature type="domain" description="Disease resistance N-terminal" evidence="6">
    <location>
        <begin position="13"/>
        <end position="95"/>
    </location>
</feature>
<dbReference type="InterPro" id="IPR032675">
    <property type="entry name" value="LRR_dom_sf"/>
</dbReference>
<dbReference type="EMBL" id="KZ662798">
    <property type="protein sequence ID" value="PPS18970.1"/>
    <property type="molecule type" value="Genomic_DNA"/>
</dbReference>
<dbReference type="AlphaFoldDB" id="A0A2P5YTP3"/>
<dbReference type="SUPFAM" id="SSF52540">
    <property type="entry name" value="P-loop containing nucleoside triphosphate hydrolases"/>
    <property type="match status" value="1"/>
</dbReference>
<evidence type="ECO:0000313" key="8">
    <source>
        <dbReference type="EMBL" id="PPS18970.1"/>
    </source>
</evidence>
<dbReference type="InterPro" id="IPR055414">
    <property type="entry name" value="LRR_R13L4/SHOC2-like"/>
</dbReference>
<gene>
    <name evidence="8" type="ORF">GOBAR_AA01616</name>
</gene>
<dbReference type="SUPFAM" id="SSF52058">
    <property type="entry name" value="L domain-like"/>
    <property type="match status" value="1"/>
</dbReference>
<evidence type="ECO:0000259" key="7">
    <source>
        <dbReference type="Pfam" id="PF23598"/>
    </source>
</evidence>
<keyword evidence="3" id="KW-0611">Plant defense</keyword>
<evidence type="ECO:0008006" key="10">
    <source>
        <dbReference type="Google" id="ProtNLM"/>
    </source>
</evidence>
<protein>
    <recommendedName>
        <fullName evidence="10">Rx N-terminal domain-containing protein</fullName>
    </recommendedName>
</protein>
<keyword evidence="4" id="KW-0067">ATP-binding</keyword>
<dbReference type="GO" id="GO:0051707">
    <property type="term" value="P:response to other organism"/>
    <property type="evidence" value="ECO:0007669"/>
    <property type="project" value="UniProtKB-ARBA"/>
</dbReference>
<dbReference type="PANTHER" id="PTHR36766">
    <property type="entry name" value="PLANT BROAD-SPECTRUM MILDEW RESISTANCE PROTEIN RPW8"/>
    <property type="match status" value="1"/>
</dbReference>
<dbReference type="OrthoDB" id="1748972at2759"/>
<dbReference type="PANTHER" id="PTHR36766:SF40">
    <property type="entry name" value="DISEASE RESISTANCE PROTEIN RGA3"/>
    <property type="match status" value="1"/>
</dbReference>
<evidence type="ECO:0000259" key="6">
    <source>
        <dbReference type="Pfam" id="PF18052"/>
    </source>
</evidence>
<evidence type="ECO:0000256" key="4">
    <source>
        <dbReference type="ARBA" id="ARBA00022840"/>
    </source>
</evidence>
<accession>A0A2P5YTP3</accession>
<dbReference type="Gene3D" id="1.20.5.4130">
    <property type="match status" value="1"/>
</dbReference>
<reference evidence="8 9" key="1">
    <citation type="submission" date="2015-01" db="EMBL/GenBank/DDBJ databases">
        <title>Genome of allotetraploid Gossypium barbadense reveals genomic plasticity and fiber elongation in cotton evolution.</title>
        <authorList>
            <person name="Chen X."/>
            <person name="Liu X."/>
            <person name="Zhao B."/>
            <person name="Zheng H."/>
            <person name="Hu Y."/>
            <person name="Lu G."/>
            <person name="Yang C."/>
            <person name="Chen J."/>
            <person name="Shan C."/>
            <person name="Zhang L."/>
            <person name="Zhou Y."/>
            <person name="Wang L."/>
            <person name="Guo W."/>
            <person name="Bai Y."/>
            <person name="Ruan J."/>
            <person name="Shangguan X."/>
            <person name="Mao Y."/>
            <person name="Jiang J."/>
            <person name="Zhu Y."/>
            <person name="Lei J."/>
            <person name="Kang H."/>
            <person name="Chen S."/>
            <person name="He X."/>
            <person name="Wang R."/>
            <person name="Wang Y."/>
            <person name="Chen J."/>
            <person name="Wang L."/>
            <person name="Yu S."/>
            <person name="Wang B."/>
            <person name="Wei J."/>
            <person name="Song S."/>
            <person name="Lu X."/>
            <person name="Gao Z."/>
            <person name="Gu W."/>
            <person name="Deng X."/>
            <person name="Ma D."/>
            <person name="Wang S."/>
            <person name="Liang W."/>
            <person name="Fang L."/>
            <person name="Cai C."/>
            <person name="Zhu X."/>
            <person name="Zhou B."/>
            <person name="Zhang Y."/>
            <person name="Chen Z."/>
            <person name="Xu S."/>
            <person name="Zhu R."/>
            <person name="Wang S."/>
            <person name="Zhang T."/>
            <person name="Zhao G."/>
        </authorList>
    </citation>
    <scope>NUCLEOTIDE SEQUENCE [LARGE SCALE GENOMIC DNA]</scope>
    <source>
        <strain evidence="9">cv. Xinhai21</strain>
        <tissue evidence="8">Leaf</tissue>
    </source>
</reference>
<feature type="domain" description="Disease resistance R13L4/SHOC-2-like LRR" evidence="7">
    <location>
        <begin position="280"/>
        <end position="391"/>
    </location>
</feature>
<dbReference type="GO" id="GO:0043531">
    <property type="term" value="F:ADP binding"/>
    <property type="evidence" value="ECO:0007669"/>
    <property type="project" value="InterPro"/>
</dbReference>
<evidence type="ECO:0000256" key="3">
    <source>
        <dbReference type="ARBA" id="ARBA00022821"/>
    </source>
</evidence>
<dbReference type="Pfam" id="PF00931">
    <property type="entry name" value="NB-ARC"/>
    <property type="match status" value="1"/>
</dbReference>
<sequence>MVKVIAFDIAVELIIKLSSRALSQIGLWWNLKHDLDDLKSTVSTIKTGLLDAEERSVTSHLVKDWLDKLKDILYDADDLLNDFSTEALRKDLMGGNKLTKRMGRQIKAIKARLTSIERFGGLAKTALAQFVYNDKMVHDHFELKLWLCVSDVFYVKVIVENTIKSATGQALDLNLDMDQLQKQLQDKIDGKSICLLWMTFGMRRGKNGNKFEQRYADSTNLAFVEIEKQILERYGRVPLVIRMKASILSYKETEKEWSSFKDDEFVKISQKEDDLNFEKILHSIYKLKHLRYLDVSDNPNLKILPKNICKIQNLQALKLDWCGGLEELPKKIEKLVNLTHLACCGCSSITHMPHGIGKLSSLETLSMFVVDKDGSLGDADLRELSGLNNLRGEQKFGIRKKCKKRSLRLLI</sequence>
<dbReference type="Pfam" id="PF23598">
    <property type="entry name" value="LRR_14"/>
    <property type="match status" value="1"/>
</dbReference>
<dbReference type="InterPro" id="IPR041118">
    <property type="entry name" value="Rx_N"/>
</dbReference>
<feature type="domain" description="NB-ARC" evidence="5">
    <location>
        <begin position="114"/>
        <end position="188"/>
    </location>
</feature>
<evidence type="ECO:0000256" key="1">
    <source>
        <dbReference type="ARBA" id="ARBA00022737"/>
    </source>
</evidence>
<dbReference type="GO" id="GO:0005524">
    <property type="term" value="F:ATP binding"/>
    <property type="evidence" value="ECO:0007669"/>
    <property type="project" value="UniProtKB-KW"/>
</dbReference>
<keyword evidence="1" id="KW-0677">Repeat</keyword>
<organism evidence="8 9">
    <name type="scientific">Gossypium barbadense</name>
    <name type="common">Sea Island cotton</name>
    <name type="synonym">Hibiscus barbadensis</name>
    <dbReference type="NCBI Taxonomy" id="3634"/>
    <lineage>
        <taxon>Eukaryota</taxon>
        <taxon>Viridiplantae</taxon>
        <taxon>Streptophyta</taxon>
        <taxon>Embryophyta</taxon>
        <taxon>Tracheophyta</taxon>
        <taxon>Spermatophyta</taxon>
        <taxon>Magnoliopsida</taxon>
        <taxon>eudicotyledons</taxon>
        <taxon>Gunneridae</taxon>
        <taxon>Pentapetalae</taxon>
        <taxon>rosids</taxon>
        <taxon>malvids</taxon>
        <taxon>Malvales</taxon>
        <taxon>Malvaceae</taxon>
        <taxon>Malvoideae</taxon>
        <taxon>Gossypium</taxon>
    </lineage>
</organism>
<evidence type="ECO:0000313" key="9">
    <source>
        <dbReference type="Proteomes" id="UP000239757"/>
    </source>
</evidence>
<dbReference type="GO" id="GO:0006952">
    <property type="term" value="P:defense response"/>
    <property type="evidence" value="ECO:0007669"/>
    <property type="project" value="UniProtKB-KW"/>
</dbReference>
<name>A0A2P5YTP3_GOSBA</name>
<dbReference type="Proteomes" id="UP000239757">
    <property type="component" value="Unassembled WGS sequence"/>
</dbReference>